<dbReference type="Proteomes" id="UP000462621">
    <property type="component" value="Unassembled WGS sequence"/>
</dbReference>
<comment type="caution">
    <text evidence="2">The sequence shown here is derived from an EMBL/GenBank/DDBJ whole genome shotgun (WGS) entry which is preliminary data.</text>
</comment>
<dbReference type="SUPFAM" id="SSF55729">
    <property type="entry name" value="Acyl-CoA N-acyltransferases (Nat)"/>
    <property type="match status" value="1"/>
</dbReference>
<sequence length="152" mass="17248">MYIRKAKVFELDIVYSMGFDVWNGCQSYEEYLVNCRNSKKYQSGTWYVLVEDEQIVSSLIVYSGLFNLTEGCFGIGSLATTPAQRNNGYGSALINLVKAELFKNRRCKAIYLHCDIGHEYYENLGFVSVNSSDCMCTTKNHSVCESSLPAYF</sequence>
<reference evidence="2 3" key="1">
    <citation type="submission" date="2019-10" db="EMBL/GenBank/DDBJ databases">
        <title>Vibrio sp. nov. isolated from a shrimp pond.</title>
        <authorList>
            <person name="Gomez-Gil B."/>
            <person name="Enciso-Ibarra J."/>
            <person name="Enciso-Ibarra K."/>
            <person name="Bolan-Mejia C."/>
        </authorList>
    </citation>
    <scope>NUCLEOTIDE SEQUENCE [LARGE SCALE GENOMIC DNA]</scope>
    <source>
        <strain evidence="2 3">CAIM 722</strain>
    </source>
</reference>
<gene>
    <name evidence="2" type="ORF">F9817_17585</name>
</gene>
<keyword evidence="3" id="KW-1185">Reference proteome</keyword>
<keyword evidence="2" id="KW-0808">Transferase</keyword>
<evidence type="ECO:0000313" key="2">
    <source>
        <dbReference type="EMBL" id="MZI94992.1"/>
    </source>
</evidence>
<dbReference type="CDD" id="cd04301">
    <property type="entry name" value="NAT_SF"/>
    <property type="match status" value="1"/>
</dbReference>
<dbReference type="AlphaFoldDB" id="A0A7X4LNN7"/>
<accession>A0A7X4LNN7</accession>
<organism evidence="2 3">
    <name type="scientific">Vibrio eleionomae</name>
    <dbReference type="NCBI Taxonomy" id="2653505"/>
    <lineage>
        <taxon>Bacteria</taxon>
        <taxon>Pseudomonadati</taxon>
        <taxon>Pseudomonadota</taxon>
        <taxon>Gammaproteobacteria</taxon>
        <taxon>Vibrionales</taxon>
        <taxon>Vibrionaceae</taxon>
        <taxon>Vibrio</taxon>
    </lineage>
</organism>
<name>A0A7X4LNN7_9VIBR</name>
<dbReference type="Pfam" id="PF00583">
    <property type="entry name" value="Acetyltransf_1"/>
    <property type="match status" value="1"/>
</dbReference>
<evidence type="ECO:0000313" key="3">
    <source>
        <dbReference type="Proteomes" id="UP000462621"/>
    </source>
</evidence>
<dbReference type="Gene3D" id="3.40.630.30">
    <property type="match status" value="1"/>
</dbReference>
<proteinExistence type="predicted"/>
<evidence type="ECO:0000259" key="1">
    <source>
        <dbReference type="PROSITE" id="PS51186"/>
    </source>
</evidence>
<dbReference type="InterPro" id="IPR000182">
    <property type="entry name" value="GNAT_dom"/>
</dbReference>
<dbReference type="EMBL" id="WEKT01000042">
    <property type="protein sequence ID" value="MZI94992.1"/>
    <property type="molecule type" value="Genomic_DNA"/>
</dbReference>
<dbReference type="GO" id="GO:0016747">
    <property type="term" value="F:acyltransferase activity, transferring groups other than amino-acyl groups"/>
    <property type="evidence" value="ECO:0007669"/>
    <property type="project" value="InterPro"/>
</dbReference>
<protein>
    <submittedName>
        <fullName evidence="2">GNAT family N-acetyltransferase</fullName>
    </submittedName>
</protein>
<feature type="domain" description="N-acetyltransferase" evidence="1">
    <location>
        <begin position="1"/>
        <end position="151"/>
    </location>
</feature>
<dbReference type="PROSITE" id="PS51186">
    <property type="entry name" value="GNAT"/>
    <property type="match status" value="1"/>
</dbReference>
<dbReference type="RefSeq" id="WP_161157472.1">
    <property type="nucleotide sequence ID" value="NZ_WEKT01000042.1"/>
</dbReference>
<dbReference type="InterPro" id="IPR016181">
    <property type="entry name" value="Acyl_CoA_acyltransferase"/>
</dbReference>